<dbReference type="AlphaFoldDB" id="A0AA36MWJ1"/>
<feature type="domain" description="BRCT" evidence="2">
    <location>
        <begin position="139"/>
        <end position="222"/>
    </location>
</feature>
<proteinExistence type="predicted"/>
<protein>
    <recommendedName>
        <fullName evidence="2">BRCT domain-containing protein</fullName>
    </recommendedName>
</protein>
<evidence type="ECO:0000313" key="3">
    <source>
        <dbReference type="EMBL" id="CAJ1388965.1"/>
    </source>
</evidence>
<organism evidence="3 4">
    <name type="scientific">Effrenium voratum</name>
    <dbReference type="NCBI Taxonomy" id="2562239"/>
    <lineage>
        <taxon>Eukaryota</taxon>
        <taxon>Sar</taxon>
        <taxon>Alveolata</taxon>
        <taxon>Dinophyceae</taxon>
        <taxon>Suessiales</taxon>
        <taxon>Symbiodiniaceae</taxon>
        <taxon>Effrenium</taxon>
    </lineage>
</organism>
<dbReference type="EMBL" id="CAUJNA010001780">
    <property type="protein sequence ID" value="CAJ1388965.1"/>
    <property type="molecule type" value="Genomic_DNA"/>
</dbReference>
<sequence length="333" mass="36220">MRPHPAQKALEALAKDIDAWILATPAGGSQVARSFPVPRAGLFEELQRYFRASSAHRLVGLELESPDLVKVCFGDQARQQLRRSKGMAAGRDPAPVPAPAAKRPRKPTPGSEPRALTDQGAVVATEVAPDPGREPFPAVPGREFEGVRVYLSEMLPDKENLEQVVKALGGSVVLSEATHGVFPGEGQLKMHSEWEELWLEARAVRSAKLVSPAWVQAVVEDGLSPWDSKKGTGIAKDGMPRLPQPLSAHEKQAPAPLAKSLQETQSFLQAKEDRREGLERGDEDLQKAIQASLRDFQEIGAGAQAEREQRSGAAGRCEYLTTVLVRDENAWSI</sequence>
<comment type="caution">
    <text evidence="3">The sequence shown here is derived from an EMBL/GenBank/DDBJ whole genome shotgun (WGS) entry which is preliminary data.</text>
</comment>
<reference evidence="3" key="1">
    <citation type="submission" date="2023-08" db="EMBL/GenBank/DDBJ databases">
        <authorList>
            <person name="Chen Y."/>
            <person name="Shah S."/>
            <person name="Dougan E. K."/>
            <person name="Thang M."/>
            <person name="Chan C."/>
        </authorList>
    </citation>
    <scope>NUCLEOTIDE SEQUENCE</scope>
</reference>
<dbReference type="InterPro" id="IPR036420">
    <property type="entry name" value="BRCT_dom_sf"/>
</dbReference>
<gene>
    <name evidence="3" type="ORF">EVOR1521_LOCUS14694</name>
</gene>
<dbReference type="Gene3D" id="3.40.50.10190">
    <property type="entry name" value="BRCT domain"/>
    <property type="match status" value="1"/>
</dbReference>
<evidence type="ECO:0000259" key="2">
    <source>
        <dbReference type="PROSITE" id="PS50172"/>
    </source>
</evidence>
<dbReference type="Proteomes" id="UP001178507">
    <property type="component" value="Unassembled WGS sequence"/>
</dbReference>
<name>A0AA36MWJ1_9DINO</name>
<evidence type="ECO:0000256" key="1">
    <source>
        <dbReference type="SAM" id="MobiDB-lite"/>
    </source>
</evidence>
<dbReference type="InterPro" id="IPR001357">
    <property type="entry name" value="BRCT_dom"/>
</dbReference>
<dbReference type="InterPro" id="IPR003903">
    <property type="entry name" value="UIM_dom"/>
</dbReference>
<evidence type="ECO:0000313" key="4">
    <source>
        <dbReference type="Proteomes" id="UP001178507"/>
    </source>
</evidence>
<feature type="region of interest" description="Disordered" evidence="1">
    <location>
        <begin position="232"/>
        <end position="256"/>
    </location>
</feature>
<feature type="region of interest" description="Disordered" evidence="1">
    <location>
        <begin position="82"/>
        <end position="120"/>
    </location>
</feature>
<dbReference type="PROSITE" id="PS50172">
    <property type="entry name" value="BRCT"/>
    <property type="match status" value="1"/>
</dbReference>
<keyword evidence="4" id="KW-1185">Reference proteome</keyword>
<dbReference type="PROSITE" id="PS50330">
    <property type="entry name" value="UIM"/>
    <property type="match status" value="1"/>
</dbReference>
<dbReference type="SUPFAM" id="SSF52113">
    <property type="entry name" value="BRCT domain"/>
    <property type="match status" value="1"/>
</dbReference>
<accession>A0AA36MWJ1</accession>